<evidence type="ECO:0000256" key="7">
    <source>
        <dbReference type="SAM" id="Phobius"/>
    </source>
</evidence>
<dbReference type="InterPro" id="IPR022275">
    <property type="entry name" value="NHPM_bacteriocin_SS_HylD"/>
</dbReference>
<dbReference type="GO" id="GO:0015562">
    <property type="term" value="F:efflux transmembrane transporter activity"/>
    <property type="evidence" value="ECO:0007669"/>
    <property type="project" value="InterPro"/>
</dbReference>
<keyword evidence="5 7" id="KW-0472">Membrane</keyword>
<evidence type="ECO:0000256" key="6">
    <source>
        <dbReference type="SAM" id="Coils"/>
    </source>
</evidence>
<feature type="transmembrane region" description="Helical" evidence="7">
    <location>
        <begin position="35"/>
        <end position="54"/>
    </location>
</feature>
<keyword evidence="10" id="KW-1185">Reference proteome</keyword>
<evidence type="ECO:0000259" key="8">
    <source>
        <dbReference type="Pfam" id="PF25917"/>
    </source>
</evidence>
<dbReference type="EMBL" id="CP024785">
    <property type="protein sequence ID" value="AUB42024.1"/>
    <property type="molecule type" value="Genomic_DNA"/>
</dbReference>
<dbReference type="InterPro" id="IPR058625">
    <property type="entry name" value="MdtA-like_BSH"/>
</dbReference>
<dbReference type="PRINTS" id="PR01490">
    <property type="entry name" value="RTXTOXIND"/>
</dbReference>
<dbReference type="Proteomes" id="UP000232003">
    <property type="component" value="Chromosome"/>
</dbReference>
<feature type="coiled-coil region" evidence="6">
    <location>
        <begin position="216"/>
        <end position="310"/>
    </location>
</feature>
<dbReference type="NCBIfam" id="TIGR03794">
    <property type="entry name" value="NHLM_micro_HlyD"/>
    <property type="match status" value="1"/>
</dbReference>
<dbReference type="Gene3D" id="1.10.287.470">
    <property type="entry name" value="Helix hairpin bin"/>
    <property type="match status" value="1"/>
</dbReference>
<comment type="similarity">
    <text evidence="2">Belongs to the membrane fusion protein (MFP) (TC 8.A.1) family.</text>
</comment>
<dbReference type="AlphaFoldDB" id="A0A2K8T2V5"/>
<evidence type="ECO:0000313" key="10">
    <source>
        <dbReference type="Proteomes" id="UP000232003"/>
    </source>
</evidence>
<dbReference type="OrthoDB" id="8439633at2"/>
<evidence type="ECO:0000256" key="2">
    <source>
        <dbReference type="ARBA" id="ARBA00009477"/>
    </source>
</evidence>
<sequence>MLHEKQSLFRKESLERLSSPERLDQLMHVVSPRSWLPLVGLGSIIGVALIWSIFGRIPITVEGKGVLIFPRQVVPVQSKSSGQLLALNIKVGDVVKKGDVLATVDQVDLRKQLQLASGKLVQLEEQDRNASLLQGQRQQLDTRAIQEQRQTLEQRLKIVQDLTPVLREKGLVSIGRDRLNLQRRLQTLQGLLPTHKKRLENRQRLLAEGAIPDDVVLEARQQYDDARASIDEAQSQLKRLDVKEADAQQQYLSNLNEIKNIQAQLQEQNSKVASQAQQDLQTVTTRKNEIQELKREIAKLQQQLGDNSEIASQYSGRILEITLTPGQVVSPGTRLATIEAENPKKKLVSVTYFPVSDGKKIQPGMAIQITPQTVKRERYGGIAGNISSLSKFPITKEAAASEIGNSELVETLVSEKQEALIQVFSNLELNSSTPTGYKWSSSTGPELKISSGTTTVARVKVEERAPITYIFPILRSLSGIY</sequence>
<organism evidence="9 10">
    <name type="scientific">Nostoc flagelliforme CCNUN1</name>
    <dbReference type="NCBI Taxonomy" id="2038116"/>
    <lineage>
        <taxon>Bacteria</taxon>
        <taxon>Bacillati</taxon>
        <taxon>Cyanobacteriota</taxon>
        <taxon>Cyanophyceae</taxon>
        <taxon>Nostocales</taxon>
        <taxon>Nostocaceae</taxon>
        <taxon>Nostoc</taxon>
    </lineage>
</organism>
<evidence type="ECO:0000256" key="4">
    <source>
        <dbReference type="ARBA" id="ARBA00022989"/>
    </source>
</evidence>
<feature type="coiled-coil region" evidence="6">
    <location>
        <begin position="106"/>
        <end position="162"/>
    </location>
</feature>
<proteinExistence type="inferred from homology"/>
<reference evidence="9 10" key="1">
    <citation type="submission" date="2017-11" db="EMBL/GenBank/DDBJ databases">
        <title>Complete genome of a free-living desiccation-tolerant cyanobacterium and its photosynthetic adaptation to extreme terrestrial habitat.</title>
        <authorList>
            <person name="Shang J."/>
        </authorList>
    </citation>
    <scope>NUCLEOTIDE SEQUENCE [LARGE SCALE GENOMIC DNA]</scope>
    <source>
        <strain evidence="9 10">CCNUN1</strain>
    </source>
</reference>
<keyword evidence="4 7" id="KW-1133">Transmembrane helix</keyword>
<evidence type="ECO:0000313" key="9">
    <source>
        <dbReference type="EMBL" id="AUB42024.1"/>
    </source>
</evidence>
<evidence type="ECO:0000256" key="1">
    <source>
        <dbReference type="ARBA" id="ARBA00004167"/>
    </source>
</evidence>
<evidence type="ECO:0000256" key="3">
    <source>
        <dbReference type="ARBA" id="ARBA00022692"/>
    </source>
</evidence>
<dbReference type="RefSeq" id="WP_100902209.1">
    <property type="nucleotide sequence ID" value="NZ_CAWNNC010000001.1"/>
</dbReference>
<dbReference type="InterPro" id="IPR050739">
    <property type="entry name" value="MFP"/>
</dbReference>
<dbReference type="PANTHER" id="PTHR30386">
    <property type="entry name" value="MEMBRANE FUSION SUBUNIT OF EMRAB-TOLC MULTIDRUG EFFLUX PUMP"/>
    <property type="match status" value="1"/>
</dbReference>
<dbReference type="KEGG" id="nfl:COO91_08123"/>
<dbReference type="GO" id="GO:0016020">
    <property type="term" value="C:membrane"/>
    <property type="evidence" value="ECO:0007669"/>
    <property type="project" value="UniProtKB-SubCell"/>
</dbReference>
<keyword evidence="3 7" id="KW-0812">Transmembrane</keyword>
<keyword evidence="6" id="KW-0175">Coiled coil</keyword>
<accession>A0A2K8T2V5</accession>
<dbReference type="Gene3D" id="2.40.50.100">
    <property type="match status" value="1"/>
</dbReference>
<comment type="subcellular location">
    <subcellularLocation>
        <location evidence="1">Membrane</location>
        <topology evidence="1">Single-pass membrane protein</topology>
    </subcellularLocation>
</comment>
<dbReference type="PANTHER" id="PTHR30386:SF26">
    <property type="entry name" value="TRANSPORT PROTEIN COMB"/>
    <property type="match status" value="1"/>
</dbReference>
<dbReference type="Pfam" id="PF25917">
    <property type="entry name" value="BSH_RND"/>
    <property type="match status" value="1"/>
</dbReference>
<gene>
    <name evidence="9" type="ORF">COO91_08123</name>
</gene>
<feature type="domain" description="Multidrug resistance protein MdtA-like barrel-sandwich hybrid" evidence="8">
    <location>
        <begin position="73"/>
        <end position="107"/>
    </location>
</feature>
<evidence type="ECO:0000256" key="5">
    <source>
        <dbReference type="ARBA" id="ARBA00023136"/>
    </source>
</evidence>
<protein>
    <submittedName>
        <fullName evidence="9">Multidrug efflux pump subunit AcrA</fullName>
    </submittedName>
</protein>
<name>A0A2K8T2V5_9NOSO</name>